<keyword evidence="5 9" id="KW-0732">Signal</keyword>
<feature type="region of interest" description="Disordered" evidence="8">
    <location>
        <begin position="473"/>
        <end position="498"/>
    </location>
</feature>
<evidence type="ECO:0000256" key="6">
    <source>
        <dbReference type="ARBA" id="ARBA00023136"/>
    </source>
</evidence>
<sequence>MKMNQIFFISFLLLTLISTTLAQSPASAPRKAPSKPAPIIQAPTPAKPLVPALPQSPSSDSGSQDIIKILRKAKSFNTLIRLLKTTQIINQVNAQLVTTKSGGITILAPDDGAFSQLKPGFFNSLGERQQKELIQFHVLPVYVSSSNFDALSNPVLTLASDSPTGFQINVTAYGNNVNISTGVVDATITGIVYTDKTLAIYHVDKVLIPLDFSKPKAIAPAPALAKAPKADKENSSAGDDDQGDSTQLSPIQPPTTSPPLPQPTLSSPLASQPPATTAPAPGFNTNPIVPVTPSSAPTATIIPKSPTIDIINILIKAKKFSVLIRLLKTTQLINQLNSQLLTSGSGGLTLFAPEDSAFSKLKAGFLNSLSDRQKVELLQFHTLSSFISISNFDTLTNPVQTQAGDDAQRLQLNVTTFGGNQVSMATGAVNATITGTVYADSKLAIYQVDKVLLPLDIVLPSKAPALAPAAAKKGGLSKTNSSSTDNSSSNVGGGDDESDSALPAEISAGYLSYKVGLMWVNFVVGTGLVGIAII</sequence>
<feature type="compositionally biased region" description="Low complexity" evidence="8">
    <location>
        <begin position="263"/>
        <end position="281"/>
    </location>
</feature>
<dbReference type="FunFam" id="2.30.180.10:FF:000009">
    <property type="entry name" value="Fasciclin-like arabinogalactan protein 11"/>
    <property type="match status" value="2"/>
</dbReference>
<reference evidence="11 12" key="1">
    <citation type="submission" date="2024-03" db="EMBL/GenBank/DDBJ databases">
        <authorList>
            <person name="Martinez-Hernandez J."/>
        </authorList>
    </citation>
    <scope>NUCLEOTIDE SEQUENCE [LARGE SCALE GENOMIC DNA]</scope>
</reference>
<keyword evidence="4" id="KW-0336">GPI-anchor</keyword>
<feature type="signal peptide" evidence="9">
    <location>
        <begin position="1"/>
        <end position="22"/>
    </location>
</feature>
<protein>
    <recommendedName>
        <fullName evidence="10">FAS1 domain-containing protein</fullName>
    </recommendedName>
</protein>
<feature type="compositionally biased region" description="Low complexity" evidence="8">
    <location>
        <begin position="473"/>
        <end position="490"/>
    </location>
</feature>
<comment type="subcellular location">
    <subcellularLocation>
        <location evidence="1">Cell membrane</location>
        <topology evidence="1">Lipid-anchor</topology>
        <topology evidence="1">GPI-anchor</topology>
    </subcellularLocation>
</comment>
<dbReference type="GO" id="GO:0005886">
    <property type="term" value="C:plasma membrane"/>
    <property type="evidence" value="ECO:0007669"/>
    <property type="project" value="UniProtKB-SubCell"/>
</dbReference>
<keyword evidence="6" id="KW-0472">Membrane</keyword>
<dbReference type="InterPro" id="IPR000782">
    <property type="entry name" value="FAS1_domain"/>
</dbReference>
<evidence type="ECO:0000256" key="2">
    <source>
        <dbReference type="ARBA" id="ARBA00007843"/>
    </source>
</evidence>
<dbReference type="AlphaFoldDB" id="A0AAV1Y7B9"/>
<evidence type="ECO:0000256" key="1">
    <source>
        <dbReference type="ARBA" id="ARBA00004609"/>
    </source>
</evidence>
<proteinExistence type="inferred from homology"/>
<dbReference type="PANTHER" id="PTHR32077">
    <property type="entry name" value="FASCICLIN-LIKE ARABINOGALACTAN PROTEIN"/>
    <property type="match status" value="1"/>
</dbReference>
<feature type="compositionally biased region" description="Pro residues" evidence="8">
    <location>
        <begin position="251"/>
        <end position="262"/>
    </location>
</feature>
<dbReference type="SMART" id="SM00554">
    <property type="entry name" value="FAS1"/>
    <property type="match status" value="2"/>
</dbReference>
<feature type="region of interest" description="Disordered" evidence="8">
    <location>
        <begin position="223"/>
        <end position="289"/>
    </location>
</feature>
<feature type="domain" description="FAS1" evidence="10">
    <location>
        <begin position="307"/>
        <end position="452"/>
    </location>
</feature>
<dbReference type="SUPFAM" id="SSF82153">
    <property type="entry name" value="FAS1 domain"/>
    <property type="match status" value="2"/>
</dbReference>
<evidence type="ECO:0000256" key="8">
    <source>
        <dbReference type="SAM" id="MobiDB-lite"/>
    </source>
</evidence>
<evidence type="ECO:0000313" key="11">
    <source>
        <dbReference type="EMBL" id="CAL0329886.1"/>
    </source>
</evidence>
<evidence type="ECO:0000256" key="5">
    <source>
        <dbReference type="ARBA" id="ARBA00022729"/>
    </source>
</evidence>
<dbReference type="InterPro" id="IPR036378">
    <property type="entry name" value="FAS1_dom_sf"/>
</dbReference>
<feature type="domain" description="FAS1" evidence="10">
    <location>
        <begin position="63"/>
        <end position="207"/>
    </location>
</feature>
<comment type="caution">
    <text evidence="11">The sequence shown here is derived from an EMBL/GenBank/DDBJ whole genome shotgun (WGS) entry which is preliminary data.</text>
</comment>
<keyword evidence="4" id="KW-0325">Glycoprotein</keyword>
<keyword evidence="12" id="KW-1185">Reference proteome</keyword>
<keyword evidence="3" id="KW-1003">Cell membrane</keyword>
<dbReference type="Gene3D" id="2.30.180.10">
    <property type="entry name" value="FAS1 domain"/>
    <property type="match status" value="2"/>
</dbReference>
<evidence type="ECO:0000313" key="12">
    <source>
        <dbReference type="Proteomes" id="UP001497480"/>
    </source>
</evidence>
<evidence type="ECO:0000259" key="10">
    <source>
        <dbReference type="PROSITE" id="PS50213"/>
    </source>
</evidence>
<evidence type="ECO:0000256" key="9">
    <source>
        <dbReference type="SAM" id="SignalP"/>
    </source>
</evidence>
<name>A0AAV1Y7B9_LUPLU</name>
<keyword evidence="4" id="KW-0449">Lipoprotein</keyword>
<dbReference type="EMBL" id="CAXHTB010000022">
    <property type="protein sequence ID" value="CAL0329886.1"/>
    <property type="molecule type" value="Genomic_DNA"/>
</dbReference>
<dbReference type="PROSITE" id="PS50213">
    <property type="entry name" value="FAS1"/>
    <property type="match status" value="2"/>
</dbReference>
<comment type="similarity">
    <text evidence="2">Belongs to the fasciclin-like AGP family.</text>
</comment>
<dbReference type="Proteomes" id="UP001497480">
    <property type="component" value="Unassembled WGS sequence"/>
</dbReference>
<comment type="function">
    <text evidence="7">May be a cell surface adhesion protein.</text>
</comment>
<feature type="chain" id="PRO_5043348463" description="FAS1 domain-containing protein" evidence="9">
    <location>
        <begin position="23"/>
        <end position="534"/>
    </location>
</feature>
<organism evidence="11 12">
    <name type="scientific">Lupinus luteus</name>
    <name type="common">European yellow lupine</name>
    <dbReference type="NCBI Taxonomy" id="3873"/>
    <lineage>
        <taxon>Eukaryota</taxon>
        <taxon>Viridiplantae</taxon>
        <taxon>Streptophyta</taxon>
        <taxon>Embryophyta</taxon>
        <taxon>Tracheophyta</taxon>
        <taxon>Spermatophyta</taxon>
        <taxon>Magnoliopsida</taxon>
        <taxon>eudicotyledons</taxon>
        <taxon>Gunneridae</taxon>
        <taxon>Pentapetalae</taxon>
        <taxon>rosids</taxon>
        <taxon>fabids</taxon>
        <taxon>Fabales</taxon>
        <taxon>Fabaceae</taxon>
        <taxon>Papilionoideae</taxon>
        <taxon>50 kb inversion clade</taxon>
        <taxon>genistoids sensu lato</taxon>
        <taxon>core genistoids</taxon>
        <taxon>Genisteae</taxon>
        <taxon>Lupinus</taxon>
    </lineage>
</organism>
<dbReference type="PANTHER" id="PTHR32077:SF48">
    <property type="entry name" value="FASCICLIN DOMAIN PROTEIN"/>
    <property type="match status" value="1"/>
</dbReference>
<evidence type="ECO:0000256" key="7">
    <source>
        <dbReference type="ARBA" id="ARBA00024686"/>
    </source>
</evidence>
<dbReference type="GO" id="GO:0009834">
    <property type="term" value="P:plant-type secondary cell wall biogenesis"/>
    <property type="evidence" value="ECO:0007669"/>
    <property type="project" value="TreeGrafter"/>
</dbReference>
<evidence type="ECO:0000256" key="3">
    <source>
        <dbReference type="ARBA" id="ARBA00022475"/>
    </source>
</evidence>
<gene>
    <name evidence="11" type="ORF">LLUT_LOCUS30946</name>
</gene>
<dbReference type="Pfam" id="PF02469">
    <property type="entry name" value="Fasciclin"/>
    <property type="match status" value="2"/>
</dbReference>
<evidence type="ECO:0000256" key="4">
    <source>
        <dbReference type="ARBA" id="ARBA00022622"/>
    </source>
</evidence>
<accession>A0AAV1Y7B9</accession>
<dbReference type="InterPro" id="IPR045003">
    <property type="entry name" value="FLA_A"/>
</dbReference>
<dbReference type="GO" id="GO:0098552">
    <property type="term" value="C:side of membrane"/>
    <property type="evidence" value="ECO:0007669"/>
    <property type="project" value="UniProtKB-KW"/>
</dbReference>